<feature type="region of interest" description="Disordered" evidence="3">
    <location>
        <begin position="622"/>
        <end position="654"/>
    </location>
</feature>
<feature type="compositionally biased region" description="Basic and acidic residues" evidence="3">
    <location>
        <begin position="636"/>
        <end position="646"/>
    </location>
</feature>
<dbReference type="InterPro" id="IPR015915">
    <property type="entry name" value="Kelch-typ_b-propeller"/>
</dbReference>
<reference evidence="4" key="1">
    <citation type="submission" date="2025-05" db="UniProtKB">
        <authorList>
            <consortium name="EnsemblMetazoa"/>
        </authorList>
    </citation>
    <scope>IDENTIFICATION</scope>
</reference>
<evidence type="ECO:0000256" key="2">
    <source>
        <dbReference type="ARBA" id="ARBA00022737"/>
    </source>
</evidence>
<evidence type="ECO:0000256" key="3">
    <source>
        <dbReference type="SAM" id="MobiDB-lite"/>
    </source>
</evidence>
<dbReference type="SUPFAM" id="SSF117281">
    <property type="entry name" value="Kelch motif"/>
    <property type="match status" value="1"/>
</dbReference>
<dbReference type="Pfam" id="PF24681">
    <property type="entry name" value="Kelch_KLHDC2_KLHL20_DRC7"/>
    <property type="match status" value="1"/>
</dbReference>
<name>A0ABM5L7G6_DIAVI</name>
<dbReference type="RefSeq" id="XP_050518382.1">
    <property type="nucleotide sequence ID" value="XM_050662425.1"/>
</dbReference>
<dbReference type="Gene3D" id="2.120.10.80">
    <property type="entry name" value="Kelch-type beta propeller"/>
    <property type="match status" value="2"/>
</dbReference>
<dbReference type="Proteomes" id="UP001652700">
    <property type="component" value="Unplaced"/>
</dbReference>
<dbReference type="EnsemblMetazoa" id="XM_050662424.1">
    <property type="protein sequence ID" value="XP_050518381.1"/>
    <property type="gene ID" value="LOC114326088"/>
</dbReference>
<dbReference type="PANTHER" id="PTHR46093">
    <property type="entry name" value="ACYL-COA-BINDING DOMAIN-CONTAINING PROTEIN 5"/>
    <property type="match status" value="1"/>
</dbReference>
<feature type="region of interest" description="Disordered" evidence="3">
    <location>
        <begin position="714"/>
        <end position="733"/>
    </location>
</feature>
<protein>
    <submittedName>
        <fullName evidence="4">Uncharacterized protein</fullName>
    </submittedName>
</protein>
<dbReference type="EnsemblMetazoa" id="XM_050662426.1">
    <property type="protein sequence ID" value="XP_050518383.1"/>
    <property type="gene ID" value="LOC114326088"/>
</dbReference>
<dbReference type="InterPro" id="IPR006652">
    <property type="entry name" value="Kelch_1"/>
</dbReference>
<dbReference type="RefSeq" id="XP_050518383.1">
    <property type="nucleotide sequence ID" value="XM_050662426.1"/>
</dbReference>
<sequence>MVMQHEISQPDLRLNRESQEQEEEQEKDQFRCEMWSSVAPDNIKSPAPSARSKHSSTLVGEYVYILGGRNGNLPTRDFWKYNLVTGKWQQIKPVGDKLPCLQEHTAVAFKECIYVFGGEVGFSAGTETPLWVYDIKLNSWKKKKTKKGVATPKGRRGHTALVTHGSMLIYGGYQDLRGSTNELWAYHFDTESWHLISTIGKGSETPPPRHKHSAILQGEAMWIYGGMTDLQERSDLWKWDIPSRTWHCVKSKINPGPLHSHAACRLPSAHMLVFGGERNGQASNDLWKFSFALESWEKITINGVKPQPRSESIGVVISELLLNGTSISSIETKSIRIRTRTCTSADRGNRHSSYLPNNKVAPCEKTYVFHPTQNNYNDGSDLAQQFSETNRSSRSFLQEIQKLSQLNIPRITNKCSYTVLTGCAGDSTESLLRQHASPQTEVEVLDTEIATPRRGSMIKSKSAYVIKKKFTSETSPEEVELKEINPKKRVEFDASATKLPREPISVPNFSVLTLPTPVLTPVEATKLVYLDSEDENELLGKKPKPKPPDKHTEIQVQVNNEKNMLHENFNPIVKGDSYSSHIGYADNPLYQEMIKSLEEKSRENVSSTSDYASIETVNRLSSASSYSVKTGTPQEENQRNLERDRNGPFGFCNPNYMGPEIKTVMSEKMERKNLVKILTAAEENFSNSEDENILEMQTCEGNISRNTKVVYRHSSRKRPPKSLAVDPDHKPRSHIDNCHRAHSAGRAEQRLDRVDHSRPEAFSSGLDPTLRVYLYIFGGKEQGQVTVFKRPISIWRLKLF</sequence>
<keyword evidence="1" id="KW-0880">Kelch repeat</keyword>
<dbReference type="PANTHER" id="PTHR46093:SF18">
    <property type="entry name" value="FIBRONECTIN TYPE-III DOMAIN-CONTAINING PROTEIN"/>
    <property type="match status" value="1"/>
</dbReference>
<keyword evidence="2" id="KW-0677">Repeat</keyword>
<accession>A0ABM5L7G6</accession>
<dbReference type="RefSeq" id="XP_050518381.1">
    <property type="nucleotide sequence ID" value="XM_050662424.1"/>
</dbReference>
<organism evidence="4 5">
    <name type="scientific">Diabrotica virgifera virgifera</name>
    <name type="common">western corn rootworm</name>
    <dbReference type="NCBI Taxonomy" id="50390"/>
    <lineage>
        <taxon>Eukaryota</taxon>
        <taxon>Metazoa</taxon>
        <taxon>Ecdysozoa</taxon>
        <taxon>Arthropoda</taxon>
        <taxon>Hexapoda</taxon>
        <taxon>Insecta</taxon>
        <taxon>Pterygota</taxon>
        <taxon>Neoptera</taxon>
        <taxon>Endopterygota</taxon>
        <taxon>Coleoptera</taxon>
        <taxon>Polyphaga</taxon>
        <taxon>Cucujiformia</taxon>
        <taxon>Chrysomeloidea</taxon>
        <taxon>Chrysomelidae</taxon>
        <taxon>Galerucinae</taxon>
        <taxon>Diabroticina</taxon>
        <taxon>Diabroticites</taxon>
        <taxon>Diabrotica</taxon>
    </lineage>
</organism>
<proteinExistence type="predicted"/>
<evidence type="ECO:0000313" key="5">
    <source>
        <dbReference type="Proteomes" id="UP001652700"/>
    </source>
</evidence>
<evidence type="ECO:0000256" key="1">
    <source>
        <dbReference type="ARBA" id="ARBA00022441"/>
    </source>
</evidence>
<feature type="compositionally biased region" description="Polar residues" evidence="3">
    <location>
        <begin position="622"/>
        <end position="635"/>
    </location>
</feature>
<feature type="region of interest" description="Disordered" evidence="3">
    <location>
        <begin position="1"/>
        <end position="29"/>
    </location>
</feature>
<dbReference type="GeneID" id="114326088"/>
<evidence type="ECO:0000313" key="4">
    <source>
        <dbReference type="EnsemblMetazoa" id="XP_050518381.1"/>
    </source>
</evidence>
<dbReference type="EnsemblMetazoa" id="XM_050662425.1">
    <property type="protein sequence ID" value="XP_050518382.1"/>
    <property type="gene ID" value="LOC114326088"/>
</dbReference>
<dbReference type="Pfam" id="PF01344">
    <property type="entry name" value="Kelch_1"/>
    <property type="match status" value="1"/>
</dbReference>
<keyword evidence="5" id="KW-1185">Reference proteome</keyword>